<protein>
    <recommendedName>
        <fullName evidence="1">Tse2 ADP-ribosyltransferase toxin domain-containing protein</fullName>
    </recommendedName>
</protein>
<dbReference type="AlphaFoldDB" id="A0A9P5THE2"/>
<reference evidence="2" key="1">
    <citation type="submission" date="2020-11" db="EMBL/GenBank/DDBJ databases">
        <authorList>
            <consortium name="DOE Joint Genome Institute"/>
            <person name="Ahrendt S."/>
            <person name="Riley R."/>
            <person name="Andreopoulos W."/>
            <person name="LaButti K."/>
            <person name="Pangilinan J."/>
            <person name="Ruiz-duenas F.J."/>
            <person name="Barrasa J.M."/>
            <person name="Sanchez-Garcia M."/>
            <person name="Camarero S."/>
            <person name="Miyauchi S."/>
            <person name="Serrano A."/>
            <person name="Linde D."/>
            <person name="Babiker R."/>
            <person name="Drula E."/>
            <person name="Ayuso-Fernandez I."/>
            <person name="Pacheco R."/>
            <person name="Padilla G."/>
            <person name="Ferreira P."/>
            <person name="Barriuso J."/>
            <person name="Kellner H."/>
            <person name="Castanera R."/>
            <person name="Alfaro M."/>
            <person name="Ramirez L."/>
            <person name="Pisabarro A.G."/>
            <person name="Kuo A."/>
            <person name="Tritt A."/>
            <person name="Lipzen A."/>
            <person name="He G."/>
            <person name="Yan M."/>
            <person name="Ng V."/>
            <person name="Cullen D."/>
            <person name="Martin F."/>
            <person name="Rosso M.-N."/>
            <person name="Henrissat B."/>
            <person name="Hibbett D."/>
            <person name="Martinez A.T."/>
            <person name="Grigoriev I.V."/>
        </authorList>
    </citation>
    <scope>NUCLEOTIDE SEQUENCE</scope>
    <source>
        <strain evidence="2">AH 44721</strain>
    </source>
</reference>
<dbReference type="Proteomes" id="UP000724874">
    <property type="component" value="Unassembled WGS sequence"/>
</dbReference>
<gene>
    <name evidence="2" type="ORF">CPB84DRAFT_1792036</name>
</gene>
<dbReference type="InterPro" id="IPR041018">
    <property type="entry name" value="ADPRTs_Tse2"/>
</dbReference>
<comment type="caution">
    <text evidence="2">The sequence shown here is derived from an EMBL/GenBank/DDBJ whole genome shotgun (WGS) entry which is preliminary data.</text>
</comment>
<name>A0A9P5THE2_GYMJU</name>
<evidence type="ECO:0000313" key="3">
    <source>
        <dbReference type="Proteomes" id="UP000724874"/>
    </source>
</evidence>
<dbReference type="OrthoDB" id="10266325at2759"/>
<proteinExistence type="predicted"/>
<accession>A0A9P5THE2</accession>
<evidence type="ECO:0000259" key="1">
    <source>
        <dbReference type="Pfam" id="PF18648"/>
    </source>
</evidence>
<evidence type="ECO:0000313" key="2">
    <source>
        <dbReference type="EMBL" id="KAF8881158.1"/>
    </source>
</evidence>
<organism evidence="2 3">
    <name type="scientific">Gymnopilus junonius</name>
    <name type="common">Spectacular rustgill mushroom</name>
    <name type="synonym">Gymnopilus spectabilis subsp. junonius</name>
    <dbReference type="NCBI Taxonomy" id="109634"/>
    <lineage>
        <taxon>Eukaryota</taxon>
        <taxon>Fungi</taxon>
        <taxon>Dikarya</taxon>
        <taxon>Basidiomycota</taxon>
        <taxon>Agaricomycotina</taxon>
        <taxon>Agaricomycetes</taxon>
        <taxon>Agaricomycetidae</taxon>
        <taxon>Agaricales</taxon>
        <taxon>Agaricineae</taxon>
        <taxon>Hymenogastraceae</taxon>
        <taxon>Gymnopilus</taxon>
    </lineage>
</organism>
<keyword evidence="3" id="KW-1185">Reference proteome</keyword>
<sequence length="146" mass="17041">MATRVLSFSRPLPILSRTFVTASGKPKRPLLGRYSEVPVNLRDYETQVKQKRFSFDLKLKDGMVLPAQGENLWWEVVRNFAVIPQGVRLPPSLTILHEHSDHYSLQCTRPMTLEELNQECTDFINAYSKTMDKEQFDKEYPFDLDF</sequence>
<feature type="domain" description="Tse2 ADP-ribosyltransferase toxin" evidence="1">
    <location>
        <begin position="82"/>
        <end position="136"/>
    </location>
</feature>
<dbReference type="Pfam" id="PF18648">
    <property type="entry name" value="ADPRTs_Tse2"/>
    <property type="match status" value="1"/>
</dbReference>
<dbReference type="EMBL" id="JADNYJ010000134">
    <property type="protein sequence ID" value="KAF8881158.1"/>
    <property type="molecule type" value="Genomic_DNA"/>
</dbReference>